<evidence type="ECO:0000256" key="1">
    <source>
        <dbReference type="SAM" id="SignalP"/>
    </source>
</evidence>
<reference evidence="2 3" key="1">
    <citation type="submission" date="2022-12" db="EMBL/GenBank/DDBJ databases">
        <title>Chromosome-level genome assembly of true bugs.</title>
        <authorList>
            <person name="Ma L."/>
            <person name="Li H."/>
        </authorList>
    </citation>
    <scope>NUCLEOTIDE SEQUENCE [LARGE SCALE GENOMIC DNA]</scope>
    <source>
        <strain evidence="2">Lab_2022b</strain>
    </source>
</reference>
<sequence length="146" mass="16458">MLRATCLILLLYSFLFLMQAETIVQDDVKDAIKTKADAAKDLIEDGIENVVDNNKDTGGDLEKECLEATGEYYTRIGKLKIKQLEIGLSIKYLFLNSGQARNMTMQQINDKIDAAINPITGDWLKEKQNKVLDCLKDDNKLDINSL</sequence>
<feature type="signal peptide" evidence="1">
    <location>
        <begin position="1"/>
        <end position="20"/>
    </location>
</feature>
<dbReference type="EMBL" id="JAPXFL010000007">
    <property type="protein sequence ID" value="KAK9503993.1"/>
    <property type="molecule type" value="Genomic_DNA"/>
</dbReference>
<gene>
    <name evidence="2" type="ORF">O3M35_010441</name>
</gene>
<keyword evidence="1" id="KW-0732">Signal</keyword>
<dbReference type="AlphaFoldDB" id="A0AAW1D1P3"/>
<protein>
    <submittedName>
        <fullName evidence="2">Uncharacterized protein</fullName>
    </submittedName>
</protein>
<feature type="chain" id="PRO_5043934581" evidence="1">
    <location>
        <begin position="21"/>
        <end position="146"/>
    </location>
</feature>
<accession>A0AAW1D1P3</accession>
<keyword evidence="3" id="KW-1185">Reference proteome</keyword>
<evidence type="ECO:0000313" key="3">
    <source>
        <dbReference type="Proteomes" id="UP001461498"/>
    </source>
</evidence>
<dbReference type="Proteomes" id="UP001461498">
    <property type="component" value="Unassembled WGS sequence"/>
</dbReference>
<name>A0AAW1D1P3_9HEMI</name>
<proteinExistence type="predicted"/>
<evidence type="ECO:0000313" key="2">
    <source>
        <dbReference type="EMBL" id="KAK9503993.1"/>
    </source>
</evidence>
<organism evidence="2 3">
    <name type="scientific">Rhynocoris fuscipes</name>
    <dbReference type="NCBI Taxonomy" id="488301"/>
    <lineage>
        <taxon>Eukaryota</taxon>
        <taxon>Metazoa</taxon>
        <taxon>Ecdysozoa</taxon>
        <taxon>Arthropoda</taxon>
        <taxon>Hexapoda</taxon>
        <taxon>Insecta</taxon>
        <taxon>Pterygota</taxon>
        <taxon>Neoptera</taxon>
        <taxon>Paraneoptera</taxon>
        <taxon>Hemiptera</taxon>
        <taxon>Heteroptera</taxon>
        <taxon>Panheteroptera</taxon>
        <taxon>Cimicomorpha</taxon>
        <taxon>Reduviidae</taxon>
        <taxon>Harpactorinae</taxon>
        <taxon>Harpactorini</taxon>
        <taxon>Rhynocoris</taxon>
    </lineage>
</organism>
<comment type="caution">
    <text evidence="2">The sequence shown here is derived from an EMBL/GenBank/DDBJ whole genome shotgun (WGS) entry which is preliminary data.</text>
</comment>